<keyword evidence="3" id="KW-0255">Endonuclease</keyword>
<dbReference type="Pfam" id="PF09588">
    <property type="entry name" value="YqaJ"/>
    <property type="match status" value="1"/>
</dbReference>
<dbReference type="PANTHER" id="PTHR46609:SF6">
    <property type="entry name" value="EXONUCLEASE, PHAGE-TYPE_RECB, C-TERMINAL DOMAIN-CONTAINING PROTEIN-RELATED"/>
    <property type="match status" value="1"/>
</dbReference>
<reference evidence="3 4" key="2">
    <citation type="submission" date="2011-11" db="EMBL/GenBank/DDBJ databases">
        <authorList>
            <consortium name="US DOE Joint Genome Institute"/>
            <person name="Lucas S."/>
            <person name="Han J."/>
            <person name="Lapidus A."/>
            <person name="Cheng J.-F."/>
            <person name="Goodwin L."/>
            <person name="Pitluck S."/>
            <person name="Peters L."/>
            <person name="Ovchinnikova G."/>
            <person name="Zhang X."/>
            <person name="Detter J.C."/>
            <person name="Han C."/>
            <person name="Tapia R."/>
            <person name="Land M."/>
            <person name="Hauser L."/>
            <person name="Kyrpides N."/>
            <person name="Ivanova N."/>
            <person name="Pagani I."/>
            <person name="Vogl K."/>
            <person name="Liu Z."/>
            <person name="Overmann J."/>
            <person name="Frigaard N.-U."/>
            <person name="Bryant D."/>
            <person name="Woyke T."/>
        </authorList>
    </citation>
    <scope>NUCLEOTIDE SEQUENCE [LARGE SCALE GENOMIC DNA]</scope>
    <source>
        <strain evidence="3 4">970</strain>
    </source>
</reference>
<dbReference type="PANTHER" id="PTHR46609">
    <property type="entry name" value="EXONUCLEASE, PHAGE-TYPE/RECB, C-TERMINAL DOMAIN-CONTAINING PROTEIN"/>
    <property type="match status" value="1"/>
</dbReference>
<dbReference type="NCBIfam" id="TIGR03033">
    <property type="entry name" value="phage_rel_nuc"/>
    <property type="match status" value="1"/>
</dbReference>
<dbReference type="OrthoDB" id="9135654at2"/>
<dbReference type="EMBL" id="JH603164">
    <property type="protein sequence ID" value="EIC23812.1"/>
    <property type="molecule type" value="Genomic_DNA"/>
</dbReference>
<keyword evidence="1" id="KW-0175">Coiled coil</keyword>
<dbReference type="InterPro" id="IPR011604">
    <property type="entry name" value="PDDEXK-like_dom_sf"/>
</dbReference>
<dbReference type="Proteomes" id="UP000002964">
    <property type="component" value="Unassembled WGS sequence"/>
</dbReference>
<reference evidence="4" key="1">
    <citation type="submission" date="2011-06" db="EMBL/GenBank/DDBJ databases">
        <authorList>
            <consortium name="US DOE Joint Genome Institute (JGI-PGF)"/>
            <person name="Lucas S."/>
            <person name="Han J."/>
            <person name="Lapidus A."/>
            <person name="Cheng J.-F."/>
            <person name="Goodwin L."/>
            <person name="Pitluck S."/>
            <person name="Peters L."/>
            <person name="Land M.L."/>
            <person name="Hauser L."/>
            <person name="Vogl K."/>
            <person name="Liu Z."/>
            <person name="Overmann J."/>
            <person name="Frigaard N.-U."/>
            <person name="Bryant D.A."/>
            <person name="Woyke T.J."/>
        </authorList>
    </citation>
    <scope>NUCLEOTIDE SEQUENCE [LARGE SCALE GENOMIC DNA]</scope>
    <source>
        <strain evidence="4">970</strain>
    </source>
</reference>
<dbReference type="InterPro" id="IPR017482">
    <property type="entry name" value="Lambda-type_endonuclease"/>
</dbReference>
<dbReference type="InterPro" id="IPR051703">
    <property type="entry name" value="NF-kappa-B_Signaling_Reg"/>
</dbReference>
<dbReference type="RefSeq" id="WP_009146786.1">
    <property type="nucleotide sequence ID" value="NZ_CP121471.1"/>
</dbReference>
<accession>H8YW21</accession>
<keyword evidence="3" id="KW-0378">Hydrolase</keyword>
<dbReference type="InterPro" id="IPR011335">
    <property type="entry name" value="Restrct_endonuc-II-like"/>
</dbReference>
<evidence type="ECO:0000256" key="1">
    <source>
        <dbReference type="SAM" id="Coils"/>
    </source>
</evidence>
<dbReference type="eggNOG" id="COG5377">
    <property type="taxonomic scope" value="Bacteria"/>
</dbReference>
<sequence>MKSIDLAQRTPEWHQWRAQGITASESAIILGRSPYKTPWRLWAERTGLAKTADLSKNPLVQRGNRLEDAARQWFEQRYDTLVLPVCGESEEEPLLRASFDGITDAGEPVELKVPSERTFRDVTNHGRAAGAFRLYEPQVQHQLYVAGADKGYLVFYQEDNDPIVFEITRDPALITSIVTQGKAFWQALIDNQEPEKDPTRDLFIPKGPQADDWAVLAGRYRALQQEAKTVESELKRKKAAMDDIQTTLVAMMGQALIAESAGLRVTRFCAKGSVDYAALLQARLPELGSDAIEAFRRQPSERVRVTVQASPETTVIPLKPKAKRAPAHQASDDHGFAVATSFWF</sequence>
<dbReference type="Gene3D" id="3.90.320.10">
    <property type="match status" value="1"/>
</dbReference>
<dbReference type="InterPro" id="IPR019080">
    <property type="entry name" value="YqaJ_viral_recombinase"/>
</dbReference>
<name>H8YW21_9GAMM</name>
<dbReference type="SUPFAM" id="SSF52980">
    <property type="entry name" value="Restriction endonuclease-like"/>
    <property type="match status" value="1"/>
</dbReference>
<evidence type="ECO:0000259" key="2">
    <source>
        <dbReference type="Pfam" id="PF09588"/>
    </source>
</evidence>
<feature type="domain" description="YqaJ viral recombinase" evidence="2">
    <location>
        <begin position="12"/>
        <end position="148"/>
    </location>
</feature>
<gene>
    <name evidence="3" type="ORF">Thi970DRAFT_00324</name>
</gene>
<keyword evidence="3" id="KW-0540">Nuclease</keyword>
<keyword evidence="4" id="KW-1185">Reference proteome</keyword>
<dbReference type="AlphaFoldDB" id="H8YW21"/>
<dbReference type="HOGENOM" id="CLU_066205_1_0_6"/>
<proteinExistence type="predicted"/>
<dbReference type="CDD" id="cd22343">
    <property type="entry name" value="PDDEXK_lambda_exonuclease-like"/>
    <property type="match status" value="1"/>
</dbReference>
<evidence type="ECO:0000313" key="4">
    <source>
        <dbReference type="Proteomes" id="UP000002964"/>
    </source>
</evidence>
<dbReference type="STRING" id="631362.Thi970DRAFT_00324"/>
<dbReference type="GO" id="GO:0004519">
    <property type="term" value="F:endonuclease activity"/>
    <property type="evidence" value="ECO:0007669"/>
    <property type="project" value="UniProtKB-KW"/>
</dbReference>
<evidence type="ECO:0000313" key="3">
    <source>
        <dbReference type="EMBL" id="EIC23812.1"/>
    </source>
</evidence>
<protein>
    <submittedName>
        <fullName evidence="3">Putative phage-type endonuclease</fullName>
    </submittedName>
</protein>
<organism evidence="3 4">
    <name type="scientific">Thiorhodovibrio frisius</name>
    <dbReference type="NCBI Taxonomy" id="631362"/>
    <lineage>
        <taxon>Bacteria</taxon>
        <taxon>Pseudomonadati</taxon>
        <taxon>Pseudomonadota</taxon>
        <taxon>Gammaproteobacteria</taxon>
        <taxon>Chromatiales</taxon>
        <taxon>Chromatiaceae</taxon>
        <taxon>Thiorhodovibrio</taxon>
    </lineage>
</organism>
<feature type="coiled-coil region" evidence="1">
    <location>
        <begin position="220"/>
        <end position="247"/>
    </location>
</feature>